<evidence type="ECO:0000256" key="19">
    <source>
        <dbReference type="ARBA" id="ARBA00066840"/>
    </source>
</evidence>
<evidence type="ECO:0000256" key="12">
    <source>
        <dbReference type="ARBA" id="ARBA00023239"/>
    </source>
</evidence>
<comment type="catalytic activity">
    <reaction evidence="15">
        <text>(3S)-citramalyl-CoA = pyruvate + acetyl-CoA</text>
        <dbReference type="Rhea" id="RHEA:22612"/>
        <dbReference type="ChEBI" id="CHEBI:15361"/>
        <dbReference type="ChEBI" id="CHEBI:57288"/>
        <dbReference type="ChEBI" id="CHEBI:58668"/>
        <dbReference type="EC" id="4.1.3.25"/>
    </reaction>
</comment>
<keyword evidence="11" id="KW-0496">Mitochondrion</keyword>
<evidence type="ECO:0000256" key="25">
    <source>
        <dbReference type="PIRSR" id="PIRSR015582-2"/>
    </source>
</evidence>
<feature type="binding site" evidence="25">
    <location>
        <position position="197"/>
    </location>
    <ligand>
        <name>Mg(2+)</name>
        <dbReference type="ChEBI" id="CHEBI:18420"/>
    </ligand>
</feature>
<dbReference type="PANTHER" id="PTHR11105:SF0">
    <property type="entry name" value="CITRAMALYL-COA LYASE, MITOCHONDRIAL"/>
    <property type="match status" value="1"/>
</dbReference>
<dbReference type="Gene3D" id="3.20.20.60">
    <property type="entry name" value="Phosphoenolpyruvate-binding domains"/>
    <property type="match status" value="1"/>
</dbReference>
<protein>
    <recommendedName>
        <fullName evidence="20">Citramalyl-CoA lyase, mitochondrial</fullName>
        <ecNumber evidence="4">2.3.3.9</ecNumber>
        <ecNumber evidence="18">3.1.2.30</ecNumber>
        <ecNumber evidence="19">4.1.3.25</ecNumber>
    </recommendedName>
    <alternativeName>
        <fullName evidence="22">(3S)-malyl-CoA thioesterase</fullName>
    </alternativeName>
    <alternativeName>
        <fullName evidence="23">Beta-methylmalate synthase</fullName>
    </alternativeName>
    <alternativeName>
        <fullName evidence="21">Malate synthase</fullName>
    </alternativeName>
</protein>
<feature type="binding site" evidence="24">
    <location>
        <position position="97"/>
    </location>
    <ligand>
        <name>substrate</name>
    </ligand>
</feature>
<feature type="binding site" evidence="24">
    <location>
        <position position="162"/>
    </location>
    <ligand>
        <name>substrate</name>
    </ligand>
</feature>
<evidence type="ECO:0000256" key="21">
    <source>
        <dbReference type="ARBA" id="ARBA00076231"/>
    </source>
</evidence>
<dbReference type="EC" id="3.1.2.30" evidence="18"/>
<name>A0A553NFE8_TIGCA</name>
<evidence type="ECO:0000256" key="20">
    <source>
        <dbReference type="ARBA" id="ARBA00072098"/>
    </source>
</evidence>
<dbReference type="InterPro" id="IPR015813">
    <property type="entry name" value="Pyrv/PenolPyrv_kinase-like_dom"/>
</dbReference>
<dbReference type="EC" id="2.3.3.9" evidence="4"/>
<evidence type="ECO:0000256" key="3">
    <source>
        <dbReference type="ARBA" id="ARBA00011233"/>
    </source>
</evidence>
<keyword evidence="8 25" id="KW-0460">Magnesium</keyword>
<accession>A0A553NFE8</accession>
<comment type="function">
    <text evidence="16">Mitochondrial citramalyl-CoA lyase indirectly involved in the vitamin B12 metabolism. Converts citramalyl-CoA into acetyl-CoA and pyruvate in the C5-dicarboxylate catabolism pathway. The C5-dicarboxylate catabolism pathway is required to detoxify itaconate, a vitamin B12-poisoning metabolite. Also acts as a malate synthase in vitro, converting glyoxylate and acetyl-CoA to malate. Also displays malyl-CoA thioesterase activity. Also acts as a beta-methylmalate synthase in vitro, by mediating conversion of glyoxylate and propionyl-CoA to beta-methylmalate. Also has very weak citramalate synthase activity in vitro.</text>
</comment>
<dbReference type="InterPro" id="IPR040442">
    <property type="entry name" value="Pyrv_kinase-like_dom_sf"/>
</dbReference>
<keyword evidence="7" id="KW-0378">Hydrolase</keyword>
<proteinExistence type="inferred from homology"/>
<evidence type="ECO:0000256" key="18">
    <source>
        <dbReference type="ARBA" id="ARBA00066460"/>
    </source>
</evidence>
<dbReference type="OMA" id="AWLFCPA"/>
<dbReference type="GO" id="GO:0016787">
    <property type="term" value="F:hydrolase activity"/>
    <property type="evidence" value="ECO:0007669"/>
    <property type="project" value="UniProtKB-KW"/>
</dbReference>
<evidence type="ECO:0000256" key="17">
    <source>
        <dbReference type="ARBA" id="ARBA00061542"/>
    </source>
</evidence>
<evidence type="ECO:0000313" key="28">
    <source>
        <dbReference type="Proteomes" id="UP000318571"/>
    </source>
</evidence>
<dbReference type="InterPro" id="IPR005000">
    <property type="entry name" value="Aldolase/citrate-lyase_domain"/>
</dbReference>
<evidence type="ECO:0000256" key="8">
    <source>
        <dbReference type="ARBA" id="ARBA00022842"/>
    </source>
</evidence>
<dbReference type="GO" id="GO:0005739">
    <property type="term" value="C:mitochondrion"/>
    <property type="evidence" value="ECO:0007669"/>
    <property type="project" value="UniProtKB-SubCell"/>
</dbReference>
<dbReference type="GO" id="GO:0106064">
    <property type="term" value="P:regulation of cobalamin metabolic process"/>
    <property type="evidence" value="ECO:0007669"/>
    <property type="project" value="UniProtKB-ARBA"/>
</dbReference>
<keyword evidence="9" id="KW-0809">Transit peptide</keyword>
<evidence type="ECO:0000256" key="2">
    <source>
        <dbReference type="ARBA" id="ARBA00004173"/>
    </source>
</evidence>
<dbReference type="AlphaFoldDB" id="A0A553NFE8"/>
<evidence type="ECO:0000256" key="16">
    <source>
        <dbReference type="ARBA" id="ARBA00055540"/>
    </source>
</evidence>
<evidence type="ECO:0000256" key="24">
    <source>
        <dbReference type="PIRSR" id="PIRSR015582-1"/>
    </source>
</evidence>
<keyword evidence="6 25" id="KW-0479">Metal-binding</keyword>
<evidence type="ECO:0000256" key="6">
    <source>
        <dbReference type="ARBA" id="ARBA00022723"/>
    </source>
</evidence>
<evidence type="ECO:0000256" key="14">
    <source>
        <dbReference type="ARBA" id="ARBA00051623"/>
    </source>
</evidence>
<keyword evidence="5" id="KW-0808">Transferase</keyword>
<organism evidence="27 28">
    <name type="scientific">Tigriopus californicus</name>
    <name type="common">Marine copepod</name>
    <dbReference type="NCBI Taxonomy" id="6832"/>
    <lineage>
        <taxon>Eukaryota</taxon>
        <taxon>Metazoa</taxon>
        <taxon>Ecdysozoa</taxon>
        <taxon>Arthropoda</taxon>
        <taxon>Crustacea</taxon>
        <taxon>Multicrustacea</taxon>
        <taxon>Hexanauplia</taxon>
        <taxon>Copepoda</taxon>
        <taxon>Harpacticoida</taxon>
        <taxon>Harpacticidae</taxon>
        <taxon>Tigriopus</taxon>
    </lineage>
</organism>
<keyword evidence="28" id="KW-1185">Reference proteome</keyword>
<comment type="catalytic activity">
    <reaction evidence="13">
        <text>glyoxylate + acetyl-CoA + H2O = (S)-malate + CoA + H(+)</text>
        <dbReference type="Rhea" id="RHEA:18181"/>
        <dbReference type="ChEBI" id="CHEBI:15377"/>
        <dbReference type="ChEBI" id="CHEBI:15378"/>
        <dbReference type="ChEBI" id="CHEBI:15589"/>
        <dbReference type="ChEBI" id="CHEBI:36655"/>
        <dbReference type="ChEBI" id="CHEBI:57287"/>
        <dbReference type="ChEBI" id="CHEBI:57288"/>
        <dbReference type="EC" id="2.3.3.9"/>
    </reaction>
</comment>
<evidence type="ECO:0000256" key="4">
    <source>
        <dbReference type="ARBA" id="ARBA00012636"/>
    </source>
</evidence>
<keyword evidence="12" id="KW-0456">Lyase</keyword>
<dbReference type="InterPro" id="IPR040186">
    <property type="entry name" value="Citramalyl-CoA_lyase"/>
</dbReference>
<dbReference type="STRING" id="6832.A0A553NFE8"/>
<evidence type="ECO:0000256" key="10">
    <source>
        <dbReference type="ARBA" id="ARBA00022990"/>
    </source>
</evidence>
<dbReference type="GO" id="GO:0046872">
    <property type="term" value="F:metal ion binding"/>
    <property type="evidence" value="ECO:0007669"/>
    <property type="project" value="UniProtKB-KW"/>
</dbReference>
<dbReference type="FunFam" id="3.20.20.60:FF:000014">
    <property type="entry name" value="Citrate lyase subunit beta-like protein"/>
    <property type="match status" value="1"/>
</dbReference>
<comment type="subunit">
    <text evidence="3">Homotrimer.</text>
</comment>
<evidence type="ECO:0000256" key="15">
    <source>
        <dbReference type="ARBA" id="ARBA00051672"/>
    </source>
</evidence>
<reference evidence="27 28" key="1">
    <citation type="journal article" date="2018" name="Nat. Ecol. Evol.">
        <title>Genomic signatures of mitonuclear coevolution across populations of Tigriopus californicus.</title>
        <authorList>
            <person name="Barreto F.S."/>
            <person name="Watson E.T."/>
            <person name="Lima T.G."/>
            <person name="Willett C.S."/>
            <person name="Edmands S."/>
            <person name="Li W."/>
            <person name="Burton R.S."/>
        </authorList>
    </citation>
    <scope>NUCLEOTIDE SEQUENCE [LARGE SCALE GENOMIC DNA]</scope>
    <source>
        <strain evidence="27 28">San Diego</strain>
    </source>
</reference>
<comment type="cofactor">
    <cofactor evidence="1">
        <name>Mg(2+)</name>
        <dbReference type="ChEBI" id="CHEBI:18420"/>
    </cofactor>
</comment>
<dbReference type="GO" id="GO:0004474">
    <property type="term" value="F:malate synthase activity"/>
    <property type="evidence" value="ECO:0007669"/>
    <property type="project" value="UniProtKB-EC"/>
</dbReference>
<evidence type="ECO:0000256" key="1">
    <source>
        <dbReference type="ARBA" id="ARBA00001946"/>
    </source>
</evidence>
<dbReference type="SUPFAM" id="SSF51621">
    <property type="entry name" value="Phosphoenolpyruvate/pyruvate domain"/>
    <property type="match status" value="1"/>
</dbReference>
<evidence type="ECO:0000256" key="9">
    <source>
        <dbReference type="ARBA" id="ARBA00022946"/>
    </source>
</evidence>
<feature type="domain" description="HpcH/HpaI aldolase/citrate lyase" evidence="26">
    <location>
        <begin position="34"/>
        <end position="265"/>
    </location>
</feature>
<evidence type="ECO:0000256" key="7">
    <source>
        <dbReference type="ARBA" id="ARBA00022801"/>
    </source>
</evidence>
<evidence type="ECO:0000256" key="13">
    <source>
        <dbReference type="ARBA" id="ARBA00047918"/>
    </source>
</evidence>
<evidence type="ECO:0000256" key="11">
    <source>
        <dbReference type="ARBA" id="ARBA00023128"/>
    </source>
</evidence>
<gene>
    <name evidence="27" type="ORF">TCAL_12594</name>
</gene>
<dbReference type="Proteomes" id="UP000318571">
    <property type="component" value="Chromosome 10"/>
</dbReference>
<comment type="catalytic activity">
    <reaction evidence="14">
        <text>propanoyl-CoA + glyoxylate + H2O = 3-methylmalate + CoA + H(+)</text>
        <dbReference type="Rhea" id="RHEA:47628"/>
        <dbReference type="ChEBI" id="CHEBI:15377"/>
        <dbReference type="ChEBI" id="CHEBI:15378"/>
        <dbReference type="ChEBI" id="CHEBI:36655"/>
        <dbReference type="ChEBI" id="CHEBI:57287"/>
        <dbReference type="ChEBI" id="CHEBI:57392"/>
        <dbReference type="ChEBI" id="CHEBI:87810"/>
    </reaction>
</comment>
<comment type="subcellular location">
    <subcellularLocation>
        <location evidence="2">Mitochondrion</location>
    </subcellularLocation>
</comment>
<keyword evidence="10" id="KW-0007">Acetylation</keyword>
<dbReference type="PANTHER" id="PTHR11105">
    <property type="entry name" value="CITRATE LYASE SUBUNIT BETA-RELATED"/>
    <property type="match status" value="1"/>
</dbReference>
<evidence type="ECO:0000256" key="22">
    <source>
        <dbReference type="ARBA" id="ARBA00076788"/>
    </source>
</evidence>
<dbReference type="EC" id="4.1.3.25" evidence="19"/>
<comment type="similarity">
    <text evidence="17">Belongs to the HpcH/HpaI aldolase family. Citrate lyase beta subunit-like subfamily.</text>
</comment>
<feature type="binding site" evidence="25">
    <location>
        <position position="162"/>
    </location>
    <ligand>
        <name>Mg(2+)</name>
        <dbReference type="ChEBI" id="CHEBI:18420"/>
    </ligand>
</feature>
<evidence type="ECO:0000256" key="5">
    <source>
        <dbReference type="ARBA" id="ARBA00022679"/>
    </source>
</evidence>
<dbReference type="Pfam" id="PF03328">
    <property type="entry name" value="HpcH_HpaI"/>
    <property type="match status" value="1"/>
</dbReference>
<evidence type="ECO:0000256" key="23">
    <source>
        <dbReference type="ARBA" id="ARBA00083020"/>
    </source>
</evidence>
<dbReference type="EMBL" id="VCGU01000458">
    <property type="protein sequence ID" value="TRY64099.1"/>
    <property type="molecule type" value="Genomic_DNA"/>
</dbReference>
<sequence>MSRLIRKVSFQSPVIRHVRSVGSAPPTKKYTPRRALMYVPGNDERKVAKIPKLGADCICLDCEDGVSINKKLEARTNIRRILDERSVDFGQSECSVRVNSVESGLCEEDLKAVLGGNNLPMALHLPKVDEPDQLIWFAEKLNEFLLHQGKAVSPIGLIIFIESARALMRLPEICEQASLLRTMCPIIPEALVFGSDDFVADIGATRTPEARELLYARQKLVTVAKAFQLQAIDLVHIDYKDLEGLKVQSAEGARMGFTGKQVIHPGQVSVVQAAFAPSQDRIEWATQLIKEFREHEANGHGAFTFRGSMIDMPLVKQAQNIVDMKDKL</sequence>
<evidence type="ECO:0000313" key="27">
    <source>
        <dbReference type="EMBL" id="TRY64099.1"/>
    </source>
</evidence>
<comment type="caution">
    <text evidence="27">The sequence shown here is derived from an EMBL/GenBank/DDBJ whole genome shotgun (WGS) entry which is preliminary data.</text>
</comment>
<dbReference type="InterPro" id="IPR011206">
    <property type="entry name" value="Citrate_lyase_beta/mcl1/mcl2"/>
</dbReference>
<evidence type="ECO:0000259" key="26">
    <source>
        <dbReference type="Pfam" id="PF03328"/>
    </source>
</evidence>
<dbReference type="GO" id="GO:0047777">
    <property type="term" value="F:(S)-citramalyl-CoA lyase activity"/>
    <property type="evidence" value="ECO:0007669"/>
    <property type="project" value="UniProtKB-EC"/>
</dbReference>
<dbReference type="PIRSF" id="PIRSF015582">
    <property type="entry name" value="Cit_lyase_B"/>
    <property type="match status" value="1"/>
</dbReference>